<proteinExistence type="predicted"/>
<keyword evidence="1" id="KW-1133">Transmembrane helix</keyword>
<evidence type="ECO:0000313" key="3">
    <source>
        <dbReference type="Proteomes" id="UP001152888"/>
    </source>
</evidence>
<keyword evidence="1" id="KW-0812">Transmembrane</keyword>
<gene>
    <name evidence="2" type="ORF">ACAOBT_LOCUS10848</name>
</gene>
<organism evidence="2 3">
    <name type="scientific">Acanthoscelides obtectus</name>
    <name type="common">Bean weevil</name>
    <name type="synonym">Bruchus obtectus</name>
    <dbReference type="NCBI Taxonomy" id="200917"/>
    <lineage>
        <taxon>Eukaryota</taxon>
        <taxon>Metazoa</taxon>
        <taxon>Ecdysozoa</taxon>
        <taxon>Arthropoda</taxon>
        <taxon>Hexapoda</taxon>
        <taxon>Insecta</taxon>
        <taxon>Pterygota</taxon>
        <taxon>Neoptera</taxon>
        <taxon>Endopterygota</taxon>
        <taxon>Coleoptera</taxon>
        <taxon>Polyphaga</taxon>
        <taxon>Cucujiformia</taxon>
        <taxon>Chrysomeloidea</taxon>
        <taxon>Chrysomelidae</taxon>
        <taxon>Bruchinae</taxon>
        <taxon>Bruchini</taxon>
        <taxon>Acanthoscelides</taxon>
    </lineage>
</organism>
<dbReference type="Gene3D" id="3.15.10.30">
    <property type="entry name" value="Haemolymph juvenile hormone binding protein"/>
    <property type="match status" value="1"/>
</dbReference>
<comment type="caution">
    <text evidence="2">The sequence shown here is derived from an EMBL/GenBank/DDBJ whole genome shotgun (WGS) entry which is preliminary data.</text>
</comment>
<dbReference type="EMBL" id="CAKOFQ010006817">
    <property type="protein sequence ID" value="CAH1973993.1"/>
    <property type="molecule type" value="Genomic_DNA"/>
</dbReference>
<accession>A0A9P0KH91</accession>
<evidence type="ECO:0000313" key="2">
    <source>
        <dbReference type="EMBL" id="CAH1973993.1"/>
    </source>
</evidence>
<keyword evidence="1" id="KW-0472">Membrane</keyword>
<keyword evidence="3" id="KW-1185">Reference proteome</keyword>
<dbReference type="AlphaFoldDB" id="A0A9P0KH91"/>
<protein>
    <submittedName>
        <fullName evidence="2">Uncharacterized protein</fullName>
    </submittedName>
</protein>
<name>A0A9P0KH91_ACAOB</name>
<dbReference type="OrthoDB" id="6735968at2759"/>
<feature type="transmembrane region" description="Helical" evidence="1">
    <location>
        <begin position="12"/>
        <end position="31"/>
    </location>
</feature>
<dbReference type="PROSITE" id="PS51257">
    <property type="entry name" value="PROKAR_LIPOPROTEIN"/>
    <property type="match status" value="1"/>
</dbReference>
<sequence length="243" mass="27728">MFPRLNIVLKMTLFSACVTLFSCVIYLSYVFGVGSYGTLDEEDDFGYISSTHARELIDRLVKEIPERVSHQSGPTYDIPLNPFDISGKVQVAHAVVRDLNKIKITDFSYNEDTKVLQAVAHFEKIALSMAVQNDLEWNGKKNKDLTAMRLDLYNCNLKVTGHFNGAEVWDTFAEADLGSSKVYIMKIFRNASLSQEISDYLRRNLPRMISANRNLVSTVLTQWTEKGVNSLLKKMDRNKREKQ</sequence>
<evidence type="ECO:0000256" key="1">
    <source>
        <dbReference type="SAM" id="Phobius"/>
    </source>
</evidence>
<dbReference type="Proteomes" id="UP001152888">
    <property type="component" value="Unassembled WGS sequence"/>
</dbReference>
<dbReference type="InterPro" id="IPR038606">
    <property type="entry name" value="To_sf"/>
</dbReference>
<reference evidence="2" key="1">
    <citation type="submission" date="2022-03" db="EMBL/GenBank/DDBJ databases">
        <authorList>
            <person name="Sayadi A."/>
        </authorList>
    </citation>
    <scope>NUCLEOTIDE SEQUENCE</scope>
</reference>